<dbReference type="EMBL" id="UINC01215315">
    <property type="protein sequence ID" value="SVE40944.1"/>
    <property type="molecule type" value="Genomic_DNA"/>
</dbReference>
<name>A0A383D9E6_9ZZZZ</name>
<accession>A0A383D9E6</accession>
<sequence>MPKRTPKQIAFDLEAQMAAKEGVEKLSRAVKSTLGPVGSNAVIDRGWGEP</sequence>
<gene>
    <name evidence="1" type="ORF">METZ01_LOCUS493798</name>
</gene>
<reference evidence="1" key="1">
    <citation type="submission" date="2018-05" db="EMBL/GenBank/DDBJ databases">
        <authorList>
            <person name="Lanie J.A."/>
            <person name="Ng W.-L."/>
            <person name="Kazmierczak K.M."/>
            <person name="Andrzejewski T.M."/>
            <person name="Davidsen T.M."/>
            <person name="Wayne K.J."/>
            <person name="Tettelin H."/>
            <person name="Glass J.I."/>
            <person name="Rusch D."/>
            <person name="Podicherti R."/>
            <person name="Tsui H.-C.T."/>
            <person name="Winkler M.E."/>
        </authorList>
    </citation>
    <scope>NUCLEOTIDE SEQUENCE</scope>
</reference>
<feature type="non-terminal residue" evidence="1">
    <location>
        <position position="50"/>
    </location>
</feature>
<evidence type="ECO:0000313" key="1">
    <source>
        <dbReference type="EMBL" id="SVE40944.1"/>
    </source>
</evidence>
<dbReference type="Gene3D" id="1.10.560.10">
    <property type="entry name" value="GroEL-like equatorial domain"/>
    <property type="match status" value="1"/>
</dbReference>
<protein>
    <submittedName>
        <fullName evidence="1">Uncharacterized protein</fullName>
    </submittedName>
</protein>
<dbReference type="AlphaFoldDB" id="A0A383D9E6"/>
<dbReference type="SUPFAM" id="SSF48592">
    <property type="entry name" value="GroEL equatorial domain-like"/>
    <property type="match status" value="1"/>
</dbReference>
<dbReference type="InterPro" id="IPR027413">
    <property type="entry name" value="GROEL-like_equatorial_sf"/>
</dbReference>
<organism evidence="1">
    <name type="scientific">marine metagenome</name>
    <dbReference type="NCBI Taxonomy" id="408172"/>
    <lineage>
        <taxon>unclassified sequences</taxon>
        <taxon>metagenomes</taxon>
        <taxon>ecological metagenomes</taxon>
    </lineage>
</organism>
<proteinExistence type="predicted"/>